<evidence type="ECO:0000256" key="1">
    <source>
        <dbReference type="SAM" id="MobiDB-lite"/>
    </source>
</evidence>
<dbReference type="OrthoDB" id="2815741at2759"/>
<evidence type="ECO:0000313" key="2">
    <source>
        <dbReference type="EMBL" id="KZT64263.1"/>
    </source>
</evidence>
<keyword evidence="3" id="KW-1185">Reference proteome</keyword>
<organism evidence="2 3">
    <name type="scientific">Daedalea quercina L-15889</name>
    <dbReference type="NCBI Taxonomy" id="1314783"/>
    <lineage>
        <taxon>Eukaryota</taxon>
        <taxon>Fungi</taxon>
        <taxon>Dikarya</taxon>
        <taxon>Basidiomycota</taxon>
        <taxon>Agaricomycotina</taxon>
        <taxon>Agaricomycetes</taxon>
        <taxon>Polyporales</taxon>
        <taxon>Fomitopsis</taxon>
    </lineage>
</organism>
<dbReference type="Proteomes" id="UP000076727">
    <property type="component" value="Unassembled WGS sequence"/>
</dbReference>
<feature type="compositionally biased region" description="Basic and acidic residues" evidence="1">
    <location>
        <begin position="253"/>
        <end position="271"/>
    </location>
</feature>
<dbReference type="AlphaFoldDB" id="A0A165LD71"/>
<dbReference type="EMBL" id="KV429135">
    <property type="protein sequence ID" value="KZT64263.1"/>
    <property type="molecule type" value="Genomic_DNA"/>
</dbReference>
<protein>
    <submittedName>
        <fullName evidence="2">Uncharacterized protein</fullName>
    </submittedName>
</protein>
<sequence length="502" mass="55116">MPLSPTLDCKSHKMDVNVIRFQPIPGLWSRCKNELKWSPGDAAAAIALKLNGMAKFMESMRDVLKEFIIEKDKDDFYEVEGSSTFWCPISQNLGCMVAAWGHMCPQGIKLAKERADKSYAELLEMWSQTHKHDLHVTVAQEKVERCTQNERLNLHNELQQVLQALEKRKSDHDVVASLADQLVEKTNKRVEKELSKVDLGLAGICATLKVLSGRINDITTRGVDAPTYAKATAASSAKGKEKETPAAEQKQGGAKDKEGPRDVKCPKDHTTPDMATTNILDLLSVANWQQLHAALTLGKMAPGIKLSDAMAITKGLQAPSAGSVTASLWSGVIPPPLTSSSTVILPDGKNKAVKMGAFGPAPPPFNKAKPKQKLPVHIKQGNTGVHPRQIVVRLLTKSFVVAGFTETMLFTACTNILTTEAGSANRPSSALLKKSEVDWRVTFIDRPNDVEFEALKKKLPEIIEAHCSITAAEILVEHMWTLIKMAIQNMPLSWKDPVLNKE</sequence>
<proteinExistence type="predicted"/>
<evidence type="ECO:0000313" key="3">
    <source>
        <dbReference type="Proteomes" id="UP000076727"/>
    </source>
</evidence>
<accession>A0A165LD71</accession>
<gene>
    <name evidence="2" type="ORF">DAEQUDRAFT_769873</name>
</gene>
<name>A0A165LD71_9APHY</name>
<dbReference type="STRING" id="1314783.A0A165LD71"/>
<feature type="region of interest" description="Disordered" evidence="1">
    <location>
        <begin position="233"/>
        <end position="272"/>
    </location>
</feature>
<reference evidence="2 3" key="1">
    <citation type="journal article" date="2016" name="Mol. Biol. Evol.">
        <title>Comparative Genomics of Early-Diverging Mushroom-Forming Fungi Provides Insights into the Origins of Lignocellulose Decay Capabilities.</title>
        <authorList>
            <person name="Nagy L.G."/>
            <person name="Riley R."/>
            <person name="Tritt A."/>
            <person name="Adam C."/>
            <person name="Daum C."/>
            <person name="Floudas D."/>
            <person name="Sun H."/>
            <person name="Yadav J.S."/>
            <person name="Pangilinan J."/>
            <person name="Larsson K.H."/>
            <person name="Matsuura K."/>
            <person name="Barry K."/>
            <person name="Labutti K."/>
            <person name="Kuo R."/>
            <person name="Ohm R.A."/>
            <person name="Bhattacharya S.S."/>
            <person name="Shirouzu T."/>
            <person name="Yoshinaga Y."/>
            <person name="Martin F.M."/>
            <person name="Grigoriev I.V."/>
            <person name="Hibbett D.S."/>
        </authorList>
    </citation>
    <scope>NUCLEOTIDE SEQUENCE [LARGE SCALE GENOMIC DNA]</scope>
    <source>
        <strain evidence="2 3">L-15889</strain>
    </source>
</reference>